<evidence type="ECO:0000313" key="2">
    <source>
        <dbReference type="Proteomes" id="UP001201449"/>
    </source>
</evidence>
<dbReference type="EMBL" id="JAKEVZ010000009">
    <property type="protein sequence ID" value="MCF1751965.1"/>
    <property type="molecule type" value="Genomic_DNA"/>
</dbReference>
<dbReference type="Pfam" id="PF14054">
    <property type="entry name" value="DUF4249"/>
    <property type="match status" value="1"/>
</dbReference>
<protein>
    <submittedName>
        <fullName evidence="1">DUF4249 domain-containing protein</fullName>
    </submittedName>
</protein>
<accession>A0ABS9BWH2</accession>
<dbReference type="Proteomes" id="UP001201449">
    <property type="component" value="Unassembled WGS sequence"/>
</dbReference>
<proteinExistence type="predicted"/>
<keyword evidence="2" id="KW-1185">Reference proteome</keyword>
<reference evidence="1 2" key="1">
    <citation type="submission" date="2022-01" db="EMBL/GenBank/DDBJ databases">
        <title>Mariniradius saccharolyticus sp. nov., isolated from sediment of a river.</title>
        <authorList>
            <person name="Liu H."/>
        </authorList>
    </citation>
    <scope>NUCLEOTIDE SEQUENCE [LARGE SCALE GENOMIC DNA]</scope>
    <source>
        <strain evidence="1 2">RY-2</strain>
    </source>
</reference>
<dbReference type="RefSeq" id="WP_234861899.1">
    <property type="nucleotide sequence ID" value="NZ_JAKEVZ010000009.1"/>
</dbReference>
<evidence type="ECO:0000313" key="1">
    <source>
        <dbReference type="EMBL" id="MCF1751965.1"/>
    </source>
</evidence>
<organism evidence="1 2">
    <name type="scientific">Mariniradius sediminis</name>
    <dbReference type="NCBI Taxonomy" id="2909237"/>
    <lineage>
        <taxon>Bacteria</taxon>
        <taxon>Pseudomonadati</taxon>
        <taxon>Bacteroidota</taxon>
        <taxon>Cytophagia</taxon>
        <taxon>Cytophagales</taxon>
        <taxon>Cyclobacteriaceae</taxon>
        <taxon>Mariniradius</taxon>
    </lineage>
</organism>
<dbReference type="InterPro" id="IPR025345">
    <property type="entry name" value="DUF4249"/>
</dbReference>
<dbReference type="PROSITE" id="PS51257">
    <property type="entry name" value="PROKAR_LIPOPROTEIN"/>
    <property type="match status" value="1"/>
</dbReference>
<comment type="caution">
    <text evidence="1">The sequence shown here is derived from an EMBL/GenBank/DDBJ whole genome shotgun (WGS) entry which is preliminary data.</text>
</comment>
<sequence length="355" mass="40041">MTNKSSILTFLLLLAAGVLGGCIDRLDFFGDTQGGQLVIYGMVNDVDEVQRLEISRTNLQGFNPKGEDGASVTLLTQDGRRLRYTNTGNGEYQLAGFKGTPGQSYSLEVIIGKDLYESTVQTMPTILAVDSLEFRFGREMLDTEAEEGIFVVSATSNFPEGDNSGFFRWTAEETYQWQRTWLPCVGLCPPPPNPCYISDLMDPNRINLFDANSTRTRQTRQEIAKRAVDNSFIGIFYVSLKQHSITRDAFEYWRKIDLIVNNRGSLFDIPPAPVYGNITNKNNPDEIVLGFFEVARVRYTRKYVNPADVPFFLTRPCDIVVGKSAEDYAAECVQCEVRAKGRAWTTTAPEWWFKD</sequence>
<gene>
    <name evidence="1" type="ORF">L0U89_12895</name>
</gene>
<name>A0ABS9BWH2_9BACT</name>